<organism evidence="1 2">
    <name type="scientific">Entomophthora muscae</name>
    <dbReference type="NCBI Taxonomy" id="34485"/>
    <lineage>
        <taxon>Eukaryota</taxon>
        <taxon>Fungi</taxon>
        <taxon>Fungi incertae sedis</taxon>
        <taxon>Zoopagomycota</taxon>
        <taxon>Entomophthoromycotina</taxon>
        <taxon>Entomophthoromycetes</taxon>
        <taxon>Entomophthorales</taxon>
        <taxon>Entomophthoraceae</taxon>
        <taxon>Entomophthora</taxon>
    </lineage>
</organism>
<dbReference type="Proteomes" id="UP001165960">
    <property type="component" value="Unassembled WGS sequence"/>
</dbReference>
<comment type="caution">
    <text evidence="1">The sequence shown here is derived from an EMBL/GenBank/DDBJ whole genome shotgun (WGS) entry which is preliminary data.</text>
</comment>
<dbReference type="EMBL" id="QTSX02005884">
    <property type="protein sequence ID" value="KAJ9056707.1"/>
    <property type="molecule type" value="Genomic_DNA"/>
</dbReference>
<reference evidence="1" key="1">
    <citation type="submission" date="2022-04" db="EMBL/GenBank/DDBJ databases">
        <title>Genome of the entomopathogenic fungus Entomophthora muscae.</title>
        <authorList>
            <person name="Elya C."/>
            <person name="Lovett B.R."/>
            <person name="Lee E."/>
            <person name="Macias A.M."/>
            <person name="Hajek A.E."/>
            <person name="De Bivort B.L."/>
            <person name="Kasson M.T."/>
            <person name="De Fine Licht H.H."/>
            <person name="Stajich J.E."/>
        </authorList>
    </citation>
    <scope>NUCLEOTIDE SEQUENCE</scope>
    <source>
        <strain evidence="1">Berkeley</strain>
    </source>
</reference>
<name>A0ACC2S2U6_9FUNG</name>
<gene>
    <name evidence="1" type="ORF">DSO57_1030135</name>
</gene>
<evidence type="ECO:0000313" key="1">
    <source>
        <dbReference type="EMBL" id="KAJ9056707.1"/>
    </source>
</evidence>
<proteinExistence type="predicted"/>
<evidence type="ECO:0000313" key="2">
    <source>
        <dbReference type="Proteomes" id="UP001165960"/>
    </source>
</evidence>
<protein>
    <submittedName>
        <fullName evidence="1">Uncharacterized protein</fullName>
    </submittedName>
</protein>
<keyword evidence="2" id="KW-1185">Reference proteome</keyword>
<sequence>MEALSQILEASPAFLSPKEKGDAFGSSGRKSPDVLVQASSRVASGLKDIERSRNMLHLHIGDILLAPLETTLKEGIPKIREIKKKFDKASDEHDTHNDYLRQREEFRDQSLEFAQELKKFQMATQIEMSENTLSFMYAFQTFYHQGYEILKDSDPALKELTGA</sequence>
<accession>A0ACC2S2U6</accession>